<proteinExistence type="predicted"/>
<sequence length="94" mass="11245">RILNEILYDDVNYLYLIILKSVFYELNKICVIAKKILKLLFVENINNIIKNDTELAYVESNETDFEIEYYKYYRKIKASVSKSVIKNVEQQIII</sequence>
<gene>
    <name evidence="1" type="ORF">ALC53_11871</name>
</gene>
<name>A0A195B0P3_9HYME</name>
<reference evidence="1 2" key="1">
    <citation type="submission" date="2015-09" db="EMBL/GenBank/DDBJ databases">
        <title>Atta colombica WGS genome.</title>
        <authorList>
            <person name="Nygaard S."/>
            <person name="Hu H."/>
            <person name="Boomsma J."/>
            <person name="Zhang G."/>
        </authorList>
    </citation>
    <scope>NUCLEOTIDE SEQUENCE [LARGE SCALE GENOMIC DNA]</scope>
    <source>
        <strain evidence="1">Treedump-2</strain>
        <tissue evidence="1">Whole body</tissue>
    </source>
</reference>
<accession>A0A195B0P3</accession>
<dbReference type="AlphaFoldDB" id="A0A195B0P3"/>
<organism evidence="1 2">
    <name type="scientific">Atta colombica</name>
    <dbReference type="NCBI Taxonomy" id="520822"/>
    <lineage>
        <taxon>Eukaryota</taxon>
        <taxon>Metazoa</taxon>
        <taxon>Ecdysozoa</taxon>
        <taxon>Arthropoda</taxon>
        <taxon>Hexapoda</taxon>
        <taxon>Insecta</taxon>
        <taxon>Pterygota</taxon>
        <taxon>Neoptera</taxon>
        <taxon>Endopterygota</taxon>
        <taxon>Hymenoptera</taxon>
        <taxon>Apocrita</taxon>
        <taxon>Aculeata</taxon>
        <taxon>Formicoidea</taxon>
        <taxon>Formicidae</taxon>
        <taxon>Myrmicinae</taxon>
        <taxon>Atta</taxon>
    </lineage>
</organism>
<protein>
    <submittedName>
        <fullName evidence="1">Uncharacterized protein</fullName>
    </submittedName>
</protein>
<evidence type="ECO:0000313" key="1">
    <source>
        <dbReference type="EMBL" id="KYM77860.1"/>
    </source>
</evidence>
<feature type="non-terminal residue" evidence="1">
    <location>
        <position position="1"/>
    </location>
</feature>
<dbReference type="Proteomes" id="UP000078540">
    <property type="component" value="Unassembled WGS sequence"/>
</dbReference>
<keyword evidence="2" id="KW-1185">Reference proteome</keyword>
<evidence type="ECO:0000313" key="2">
    <source>
        <dbReference type="Proteomes" id="UP000078540"/>
    </source>
</evidence>
<dbReference type="EMBL" id="KQ976692">
    <property type="protein sequence ID" value="KYM77860.1"/>
    <property type="molecule type" value="Genomic_DNA"/>
</dbReference>